<dbReference type="Proteomes" id="UP000092460">
    <property type="component" value="Unassembled WGS sequence"/>
</dbReference>
<reference evidence="2" key="1">
    <citation type="submission" date="2015-01" db="EMBL/GenBank/DDBJ databases">
        <authorList>
            <person name="Aksoy S."/>
            <person name="Warren W."/>
            <person name="Wilson R.K."/>
        </authorList>
    </citation>
    <scope>NUCLEOTIDE SEQUENCE [LARGE SCALE GENOMIC DNA]</scope>
    <source>
        <strain evidence="2">IAEA</strain>
    </source>
</reference>
<dbReference type="EMBL" id="JXJN01011612">
    <property type="status" value="NOT_ANNOTATED_CDS"/>
    <property type="molecule type" value="Genomic_DNA"/>
</dbReference>
<accession>A0A1B0BBS0</accession>
<protein>
    <submittedName>
        <fullName evidence="1">Uncharacterized protein</fullName>
    </submittedName>
</protein>
<reference evidence="1" key="2">
    <citation type="submission" date="2020-05" db="UniProtKB">
        <authorList>
            <consortium name="EnsemblMetazoa"/>
        </authorList>
    </citation>
    <scope>IDENTIFICATION</scope>
    <source>
        <strain evidence="1">IAEA</strain>
    </source>
</reference>
<dbReference type="EnsemblMetazoa" id="GPPI025091-RA">
    <property type="protein sequence ID" value="GPPI025091-PA"/>
    <property type="gene ID" value="GPPI025091"/>
</dbReference>
<dbReference type="AlphaFoldDB" id="A0A1B0BBS0"/>
<evidence type="ECO:0000313" key="1">
    <source>
        <dbReference type="EnsemblMetazoa" id="GPPI025091-PA"/>
    </source>
</evidence>
<sequence length="253" mass="26060">VDFGVTDLSLTLGLIARDPGVSVYRLKSASLNFSKLFSIMVNSFFTDIFFGISLTGISSGCPDSRSLVSTGSDFICTLSNDSVLLSLTCVAFLSGVNRGVGCRDSSLLRSGVNDSRRLLQRSDMELDSLALRSLNTGSLSVNTALTVEFEAAVAAAATLAEASAKSPDDGGDVVCRELADCGGSSAAAAAGANVAGNGRPTGGVFGVGVCADVLLLSLPEQCDSLDGHRPSGAFETELLDSRDWQRGLASSLQ</sequence>
<organism evidence="1 2">
    <name type="scientific">Glossina palpalis gambiensis</name>
    <dbReference type="NCBI Taxonomy" id="67801"/>
    <lineage>
        <taxon>Eukaryota</taxon>
        <taxon>Metazoa</taxon>
        <taxon>Ecdysozoa</taxon>
        <taxon>Arthropoda</taxon>
        <taxon>Hexapoda</taxon>
        <taxon>Insecta</taxon>
        <taxon>Pterygota</taxon>
        <taxon>Neoptera</taxon>
        <taxon>Endopterygota</taxon>
        <taxon>Diptera</taxon>
        <taxon>Brachycera</taxon>
        <taxon>Muscomorpha</taxon>
        <taxon>Hippoboscoidea</taxon>
        <taxon>Glossinidae</taxon>
        <taxon>Glossina</taxon>
    </lineage>
</organism>
<dbReference type="VEuPathDB" id="VectorBase:GPPI025091"/>
<keyword evidence="2" id="KW-1185">Reference proteome</keyword>
<evidence type="ECO:0000313" key="2">
    <source>
        <dbReference type="Proteomes" id="UP000092460"/>
    </source>
</evidence>
<proteinExistence type="predicted"/>
<name>A0A1B0BBS0_9MUSC</name>